<sequence length="482" mass="55321">MSHPLADFPEELLLYIAEQLKDPKDRLRFRRVCKAFAAPGATAVSVQFPTLCVTASPRSVRNFKLICDHPVFRTNSREVVYVGDYNPNHHYPDADGVDPNVLWLSESDVANEIPELQDLYRHRLPSRWRELSTMRQTEFEILREGINALPRLQKQGSRMEAAIDIEESLWSPFGVPEDVQQEFEEAADFDSLQENWLALRFILDTFGEQYRSGKHLELGIRYLGVSGLFFDEHPYDFTSDKKLSMLSSAMPLLTTLELKMAQGDGLYEPSHARAFAGILNSAANLKHLDLDWPFSEKLGDCLAGEIFRVCTWPKLEELRLMRAGWLRGAKEYDEREYLVETESILAFDKQTLCNFLLRHGPGLRKLVMRNFLLGSDGLRTHVLKKNGSSPALAPLRRVFAQMHLQSIQILLDTFHKVDEVYCEELSRVNKQIKKLGQLVGVRRRGYEKLSANISATYDFGWLLTRARMEVGEVRQALRLLEC</sequence>
<dbReference type="EMBL" id="JAUTXU010000245">
    <property type="protein sequence ID" value="KAK3696196.1"/>
    <property type="molecule type" value="Genomic_DNA"/>
</dbReference>
<proteinExistence type="predicted"/>
<reference evidence="1" key="1">
    <citation type="submission" date="2023-07" db="EMBL/GenBank/DDBJ databases">
        <title>Black Yeasts Isolated from many extreme environments.</title>
        <authorList>
            <person name="Coleine C."/>
            <person name="Stajich J.E."/>
            <person name="Selbmann L."/>
        </authorList>
    </citation>
    <scope>NUCLEOTIDE SEQUENCE</scope>
    <source>
        <strain evidence="1">CCFEE 5714</strain>
    </source>
</reference>
<dbReference type="Proteomes" id="UP001281147">
    <property type="component" value="Unassembled WGS sequence"/>
</dbReference>
<evidence type="ECO:0000313" key="2">
    <source>
        <dbReference type="Proteomes" id="UP001281147"/>
    </source>
</evidence>
<name>A0ACC3MJH3_9PEZI</name>
<gene>
    <name evidence="1" type="ORF">LTR37_018098</name>
</gene>
<accession>A0ACC3MJH3</accession>
<keyword evidence="2" id="KW-1185">Reference proteome</keyword>
<comment type="caution">
    <text evidence="1">The sequence shown here is derived from an EMBL/GenBank/DDBJ whole genome shotgun (WGS) entry which is preliminary data.</text>
</comment>
<organism evidence="1 2">
    <name type="scientific">Vermiconidia calcicola</name>
    <dbReference type="NCBI Taxonomy" id="1690605"/>
    <lineage>
        <taxon>Eukaryota</taxon>
        <taxon>Fungi</taxon>
        <taxon>Dikarya</taxon>
        <taxon>Ascomycota</taxon>
        <taxon>Pezizomycotina</taxon>
        <taxon>Dothideomycetes</taxon>
        <taxon>Dothideomycetidae</taxon>
        <taxon>Mycosphaerellales</taxon>
        <taxon>Extremaceae</taxon>
        <taxon>Vermiconidia</taxon>
    </lineage>
</organism>
<evidence type="ECO:0000313" key="1">
    <source>
        <dbReference type="EMBL" id="KAK3696196.1"/>
    </source>
</evidence>
<protein>
    <submittedName>
        <fullName evidence="1">Uncharacterized protein</fullName>
    </submittedName>
</protein>